<sequence>MMDLEIGKSFKSPIKHSWKSTLLLAYQSLGVVYGDLSISPLYVFKSTFAEDITHSETNEEIFGVLSFVFWTLTLVPLLKYVFIVLRADDNGEGGTFALYSSICRHANVCLLPNRQVADEEVSTYKLETPPEKNNGSWVKIWLEKHKKLHTALLVVVMLGTCMVIGDGVLTPAISVFSAVSGLELSMSKDHHQYAVVPITCFIIICLFALQHFGTHQVGFLFAPVVLAWLLCISALGIYNILHWNPHVYQALSPYYMLRFLKKTKKGGWMSLGGILLCITESVRWAVLMVAILASVVGSQAIISGTFSIINQSQSLGCFPRVKVVHTSDKIHGQIYIPEINWMLMILCVAVAVGFRNTKHMGNASGLAVITVMLVTTSLTSLVIILCWHKPPLLALAFFLFFGSIEALYFSASLIKFLEGAWLPVLLAFFLMTIMYVWHYATIKKYEYDLHNKVSLDWLLALGDKLGIVRVPGIGLVYTGLISGIPANFSRFVTNLPAFHRILVFVCIKSVPVPYVPPAERYLVGRVGPPSHRSYRCIARYGYRDVHQDIDSFESELIARLADFIKLDSSYDTCESSCSVERGERGLTVIGSSSSLMGHPNFEIDVSMAPSSASVEFPGDVNSAELKHVGNEKRVRFFMDDYQGSDLELEDKVREELEELCEAQGAGMAFILGHSHVRAKPGSSFLRKLVIDFGYNFLRRNCRGPDVVLRVPPASLLEVGMVYVL</sequence>
<feature type="transmembrane region" description="Helical" evidence="10">
    <location>
        <begin position="151"/>
        <end position="173"/>
    </location>
</feature>
<dbReference type="Pfam" id="PF22776">
    <property type="entry name" value="K_trans_C"/>
    <property type="match status" value="1"/>
</dbReference>
<keyword evidence="4" id="KW-0633">Potassium transport</keyword>
<dbReference type="GO" id="GO:0005886">
    <property type="term" value="C:plasma membrane"/>
    <property type="evidence" value="ECO:0007669"/>
    <property type="project" value="TreeGrafter"/>
</dbReference>
<comment type="caution">
    <text evidence="13">The sequence shown here is derived from an EMBL/GenBank/DDBJ whole genome shotgun (WGS) entry which is preliminary data.</text>
</comment>
<keyword evidence="3" id="KW-0813">Transport</keyword>
<feature type="transmembrane region" description="Helical" evidence="10">
    <location>
        <begin position="284"/>
        <end position="309"/>
    </location>
</feature>
<dbReference type="AlphaFoldDB" id="A0A8T3AM01"/>
<name>A0A8T3AM01_DENNO</name>
<comment type="subcellular location">
    <subcellularLocation>
        <location evidence="1">Membrane</location>
        <topology evidence="1">Multi-pass membrane protein</topology>
    </subcellularLocation>
</comment>
<keyword evidence="7 10" id="KW-1133">Transmembrane helix</keyword>
<protein>
    <recommendedName>
        <fullName evidence="15">Potassium transporter</fullName>
    </recommendedName>
</protein>
<reference evidence="13" key="1">
    <citation type="journal article" date="2022" name="Front. Genet.">
        <title>Chromosome-Scale Assembly of the Dendrobium nobile Genome Provides Insights Into the Molecular Mechanism of the Biosynthesis of the Medicinal Active Ingredient of Dendrobium.</title>
        <authorList>
            <person name="Xu Q."/>
            <person name="Niu S.-C."/>
            <person name="Li K.-L."/>
            <person name="Zheng P.-J."/>
            <person name="Zhang X.-J."/>
            <person name="Jia Y."/>
            <person name="Liu Y."/>
            <person name="Niu Y.-X."/>
            <person name="Yu L.-H."/>
            <person name="Chen D.-F."/>
            <person name="Zhang G.-Q."/>
        </authorList>
    </citation>
    <scope>NUCLEOTIDE SEQUENCE</scope>
    <source>
        <tissue evidence="13">Leaf</tissue>
    </source>
</reference>
<keyword evidence="14" id="KW-1185">Reference proteome</keyword>
<accession>A0A8T3AM01</accession>
<evidence type="ECO:0008006" key="15">
    <source>
        <dbReference type="Google" id="ProtNLM"/>
    </source>
</evidence>
<feature type="transmembrane region" description="Helical" evidence="10">
    <location>
        <begin position="193"/>
        <end position="212"/>
    </location>
</feature>
<dbReference type="PANTHER" id="PTHR30540">
    <property type="entry name" value="OSMOTIC STRESS POTASSIUM TRANSPORTER"/>
    <property type="match status" value="1"/>
</dbReference>
<dbReference type="InterPro" id="IPR053952">
    <property type="entry name" value="K_trans_C"/>
</dbReference>
<gene>
    <name evidence="13" type="ORF">KFK09_020536</name>
</gene>
<dbReference type="PANTHER" id="PTHR30540:SF6">
    <property type="entry name" value="POTASSIUM TRANSPORTER 2"/>
    <property type="match status" value="1"/>
</dbReference>
<organism evidence="13 14">
    <name type="scientific">Dendrobium nobile</name>
    <name type="common">Orchid</name>
    <dbReference type="NCBI Taxonomy" id="94219"/>
    <lineage>
        <taxon>Eukaryota</taxon>
        <taxon>Viridiplantae</taxon>
        <taxon>Streptophyta</taxon>
        <taxon>Embryophyta</taxon>
        <taxon>Tracheophyta</taxon>
        <taxon>Spermatophyta</taxon>
        <taxon>Magnoliopsida</taxon>
        <taxon>Liliopsida</taxon>
        <taxon>Asparagales</taxon>
        <taxon>Orchidaceae</taxon>
        <taxon>Epidendroideae</taxon>
        <taxon>Malaxideae</taxon>
        <taxon>Dendrobiinae</taxon>
        <taxon>Dendrobium</taxon>
    </lineage>
</organism>
<feature type="domain" description="K+ potassium transporter C-terminal" evidence="12">
    <location>
        <begin position="471"/>
        <end position="723"/>
    </location>
</feature>
<evidence type="ECO:0000256" key="3">
    <source>
        <dbReference type="ARBA" id="ARBA00022448"/>
    </source>
</evidence>
<dbReference type="InterPro" id="IPR003855">
    <property type="entry name" value="K+_transporter"/>
</dbReference>
<dbReference type="OrthoDB" id="504708at2759"/>
<feature type="transmembrane region" description="Helical" evidence="10">
    <location>
        <begin position="330"/>
        <end position="354"/>
    </location>
</feature>
<feature type="transmembrane region" description="Helical" evidence="10">
    <location>
        <begin position="219"/>
        <end position="241"/>
    </location>
</feature>
<feature type="transmembrane region" description="Helical" evidence="10">
    <location>
        <begin position="366"/>
        <end position="385"/>
    </location>
</feature>
<evidence type="ECO:0000256" key="9">
    <source>
        <dbReference type="ARBA" id="ARBA00023136"/>
    </source>
</evidence>
<evidence type="ECO:0000256" key="10">
    <source>
        <dbReference type="SAM" id="Phobius"/>
    </source>
</evidence>
<evidence type="ECO:0000259" key="11">
    <source>
        <dbReference type="Pfam" id="PF02705"/>
    </source>
</evidence>
<evidence type="ECO:0000256" key="7">
    <source>
        <dbReference type="ARBA" id="ARBA00022989"/>
    </source>
</evidence>
<evidence type="ECO:0000313" key="14">
    <source>
        <dbReference type="Proteomes" id="UP000829196"/>
    </source>
</evidence>
<dbReference type="Pfam" id="PF02705">
    <property type="entry name" value="K_trans"/>
    <property type="match status" value="1"/>
</dbReference>
<dbReference type="GO" id="GO:0015079">
    <property type="term" value="F:potassium ion transmembrane transporter activity"/>
    <property type="evidence" value="ECO:0007669"/>
    <property type="project" value="InterPro"/>
</dbReference>
<evidence type="ECO:0000259" key="12">
    <source>
        <dbReference type="Pfam" id="PF22776"/>
    </source>
</evidence>
<feature type="domain" description="K+ potassium transporter integral membrane" evidence="11">
    <location>
        <begin position="24"/>
        <end position="280"/>
    </location>
</feature>
<feature type="transmembrane region" description="Helical" evidence="10">
    <location>
        <begin position="61"/>
        <end position="82"/>
    </location>
</feature>
<keyword evidence="5 10" id="KW-0812">Transmembrane</keyword>
<comment type="similarity">
    <text evidence="2">Belongs to the HAK/KUP transporter (TC 2.A.72.3) family.</text>
</comment>
<keyword evidence="9 10" id="KW-0472">Membrane</keyword>
<feature type="transmembrane region" description="Helical" evidence="10">
    <location>
        <begin position="392"/>
        <end position="414"/>
    </location>
</feature>
<evidence type="ECO:0000256" key="5">
    <source>
        <dbReference type="ARBA" id="ARBA00022692"/>
    </source>
</evidence>
<feature type="transmembrane region" description="Helical" evidence="10">
    <location>
        <begin position="420"/>
        <end position="440"/>
    </location>
</feature>
<dbReference type="Proteomes" id="UP000829196">
    <property type="component" value="Unassembled WGS sequence"/>
</dbReference>
<feature type="transmembrane region" description="Helical" evidence="10">
    <location>
        <begin position="21"/>
        <end position="41"/>
    </location>
</feature>
<evidence type="ECO:0000256" key="8">
    <source>
        <dbReference type="ARBA" id="ARBA00023065"/>
    </source>
</evidence>
<proteinExistence type="inferred from homology"/>
<keyword evidence="8" id="KW-0406">Ion transport</keyword>
<evidence type="ECO:0000313" key="13">
    <source>
        <dbReference type="EMBL" id="KAI0497313.1"/>
    </source>
</evidence>
<evidence type="ECO:0000256" key="2">
    <source>
        <dbReference type="ARBA" id="ARBA00008440"/>
    </source>
</evidence>
<evidence type="ECO:0000256" key="6">
    <source>
        <dbReference type="ARBA" id="ARBA00022958"/>
    </source>
</evidence>
<evidence type="ECO:0000256" key="4">
    <source>
        <dbReference type="ARBA" id="ARBA00022538"/>
    </source>
</evidence>
<evidence type="ECO:0000256" key="1">
    <source>
        <dbReference type="ARBA" id="ARBA00004141"/>
    </source>
</evidence>
<dbReference type="InterPro" id="IPR053951">
    <property type="entry name" value="K_trans_N"/>
</dbReference>
<dbReference type="EMBL" id="JAGYWB010000015">
    <property type="protein sequence ID" value="KAI0497313.1"/>
    <property type="molecule type" value="Genomic_DNA"/>
</dbReference>
<keyword evidence="6" id="KW-0630">Potassium</keyword>